<evidence type="ECO:0000313" key="1">
    <source>
        <dbReference type="EMBL" id="ELY45219.1"/>
    </source>
</evidence>
<dbReference type="EMBL" id="AOHW01000008">
    <property type="protein sequence ID" value="ELY45219.1"/>
    <property type="molecule type" value="Genomic_DNA"/>
</dbReference>
<dbReference type="AlphaFoldDB" id="L9W6W8"/>
<evidence type="ECO:0000313" key="2">
    <source>
        <dbReference type="Proteomes" id="UP000011599"/>
    </source>
</evidence>
<keyword evidence="2" id="KW-1185">Reference proteome</keyword>
<dbReference type="Proteomes" id="UP000011599">
    <property type="component" value="Unassembled WGS sequence"/>
</dbReference>
<sequence>MQNRPSPGGSNPAPCIHFSAVDRSEETRPDAVDVSIGSIEPISIPRSLEDASTCSLSSPQYLEETNE</sequence>
<comment type="caution">
    <text evidence="1">The sequence shown here is derived from an EMBL/GenBank/DDBJ whole genome shotgun (WGS) entry which is preliminary data.</text>
</comment>
<proteinExistence type="predicted"/>
<organism evidence="1 2">
    <name type="scientific">Natronorubrum tibetense GA33</name>
    <dbReference type="NCBI Taxonomy" id="1114856"/>
    <lineage>
        <taxon>Archaea</taxon>
        <taxon>Methanobacteriati</taxon>
        <taxon>Methanobacteriota</taxon>
        <taxon>Stenosarchaea group</taxon>
        <taxon>Halobacteria</taxon>
        <taxon>Halobacteriales</taxon>
        <taxon>Natrialbaceae</taxon>
        <taxon>Natronorubrum</taxon>
    </lineage>
</organism>
<accession>L9W6W8</accession>
<gene>
    <name evidence="1" type="ORF">C496_04137</name>
</gene>
<name>L9W6W8_9EURY</name>
<reference evidence="1 2" key="1">
    <citation type="journal article" date="2014" name="PLoS Genet.">
        <title>Phylogenetically driven sequencing of extremely halophilic archaea reveals strategies for static and dynamic osmo-response.</title>
        <authorList>
            <person name="Becker E.A."/>
            <person name="Seitzer P.M."/>
            <person name="Tritt A."/>
            <person name="Larsen D."/>
            <person name="Krusor M."/>
            <person name="Yao A.I."/>
            <person name="Wu D."/>
            <person name="Madern D."/>
            <person name="Eisen J.A."/>
            <person name="Darling A.E."/>
            <person name="Facciotti M.T."/>
        </authorList>
    </citation>
    <scope>NUCLEOTIDE SEQUENCE [LARGE SCALE GENOMIC DNA]</scope>
    <source>
        <strain evidence="1 2">GA33</strain>
    </source>
</reference>
<protein>
    <submittedName>
        <fullName evidence="1">Uncharacterized protein</fullName>
    </submittedName>
</protein>